<dbReference type="EC" id="1.1.1.31" evidence="3"/>
<dbReference type="GO" id="GO:0051287">
    <property type="term" value="F:NAD binding"/>
    <property type="evidence" value="ECO:0007669"/>
    <property type="project" value="InterPro"/>
</dbReference>
<keyword evidence="5" id="KW-0560">Oxidoreductase</keyword>
<keyword evidence="11" id="KW-1185">Reference proteome</keyword>
<sequence length="376" mass="41192">MSTSKSLRSLLAPHTARRWLSSSTPLFADYGFIGLGQMGQYMAKHIYNSLGPLDKLYVHDVVPQAVSAFVDTVTKENPRNKNSLRSLSSTAEFVTKVDKPLDFIITMVPEGRHVKCIAEEFVDAHKKTSPLPTKTTSPLPTKTTILDSSTIDIQTSAEIHEFLTKRLPGFDFIDTPVSGGVAGARKGTLSFMLSRESHQDVSPSLTKLLNMMGKNIFPCGNKHGSGLAAKLSNNYLLAVTNLAVADSFQLAKAFNLNLQQYAKLVAVSTGKSWASVDNCPIPDVYPKESNMPADVGYKGGFITKLTKKDLVLATGCAESANRSLFLGDVSKKWYLKACEREDLANRDLGVLYEWLGELKEEDGKVVDTKTSEKFTI</sequence>
<comment type="similarity">
    <text evidence="2">Belongs to the HIBADH-related family. 3-hydroxyisobutyrate dehydrogenase subfamily.</text>
</comment>
<protein>
    <recommendedName>
        <fullName evidence="3">3-hydroxyisobutyrate dehydrogenase</fullName>
        <ecNumber evidence="3">1.1.1.31</ecNumber>
    </recommendedName>
</protein>
<evidence type="ECO:0000256" key="1">
    <source>
        <dbReference type="ARBA" id="ARBA00005109"/>
    </source>
</evidence>
<dbReference type="InterPro" id="IPR008927">
    <property type="entry name" value="6-PGluconate_DH-like_C_sf"/>
</dbReference>
<gene>
    <name evidence="10" type="primary">MPUL0B07710</name>
    <name evidence="10" type="ORF">METSCH_B07710</name>
</gene>
<dbReference type="GO" id="GO:0005739">
    <property type="term" value="C:mitochondrion"/>
    <property type="evidence" value="ECO:0007669"/>
    <property type="project" value="TreeGrafter"/>
</dbReference>
<dbReference type="STRING" id="2163413.A0A4P6XPE0"/>
<proteinExistence type="inferred from homology"/>
<dbReference type="GO" id="GO:0050661">
    <property type="term" value="F:NADP binding"/>
    <property type="evidence" value="ECO:0007669"/>
    <property type="project" value="InterPro"/>
</dbReference>
<comment type="catalytic activity">
    <reaction evidence="7">
        <text>3-hydroxy-2-methylpropanoate + NAD(+) = 2-methyl-3-oxopropanoate + NADH + H(+)</text>
        <dbReference type="Rhea" id="RHEA:17681"/>
        <dbReference type="ChEBI" id="CHEBI:11805"/>
        <dbReference type="ChEBI" id="CHEBI:15378"/>
        <dbReference type="ChEBI" id="CHEBI:57540"/>
        <dbReference type="ChEBI" id="CHEBI:57700"/>
        <dbReference type="ChEBI" id="CHEBI:57945"/>
        <dbReference type="EC" id="1.1.1.31"/>
    </reaction>
</comment>
<feature type="domain" description="3-hydroxyisobutyrate dehydrogenase-like NAD-binding" evidence="9">
    <location>
        <begin position="224"/>
        <end position="348"/>
    </location>
</feature>
<dbReference type="InterPro" id="IPR013328">
    <property type="entry name" value="6PGD_dom2"/>
</dbReference>
<evidence type="ECO:0000256" key="5">
    <source>
        <dbReference type="ARBA" id="ARBA00023002"/>
    </source>
</evidence>
<dbReference type="Pfam" id="PF03446">
    <property type="entry name" value="NAD_binding_2"/>
    <property type="match status" value="1"/>
</dbReference>
<dbReference type="InterPro" id="IPR006115">
    <property type="entry name" value="6PGDH_NADP-bd"/>
</dbReference>
<comment type="pathway">
    <text evidence="1">Amino-acid degradation; L-valine degradation.</text>
</comment>
<dbReference type="SUPFAM" id="SSF48179">
    <property type="entry name" value="6-phosphogluconate dehydrogenase C-terminal domain-like"/>
    <property type="match status" value="1"/>
</dbReference>
<dbReference type="InterPro" id="IPR002204">
    <property type="entry name" value="3-OH-isobutyrate_DH-rel_CS"/>
</dbReference>
<dbReference type="Gene3D" id="1.10.1040.10">
    <property type="entry name" value="N-(1-d-carboxylethyl)-l-norvaline Dehydrogenase, domain 2"/>
    <property type="match status" value="1"/>
</dbReference>
<dbReference type="Proteomes" id="UP000292447">
    <property type="component" value="Chromosome II"/>
</dbReference>
<evidence type="ECO:0000313" key="11">
    <source>
        <dbReference type="Proteomes" id="UP000292447"/>
    </source>
</evidence>
<organism evidence="10 11">
    <name type="scientific">Metschnikowia aff. pulcherrima</name>
    <dbReference type="NCBI Taxonomy" id="2163413"/>
    <lineage>
        <taxon>Eukaryota</taxon>
        <taxon>Fungi</taxon>
        <taxon>Dikarya</taxon>
        <taxon>Ascomycota</taxon>
        <taxon>Saccharomycotina</taxon>
        <taxon>Pichiomycetes</taxon>
        <taxon>Metschnikowiaceae</taxon>
        <taxon>Metschnikowia</taxon>
    </lineage>
</organism>
<evidence type="ECO:0000256" key="7">
    <source>
        <dbReference type="ARBA" id="ARBA00049197"/>
    </source>
</evidence>
<dbReference type="GO" id="GO:0008442">
    <property type="term" value="F:3-hydroxyisobutyrate dehydrogenase activity"/>
    <property type="evidence" value="ECO:0007669"/>
    <property type="project" value="UniProtKB-EC"/>
</dbReference>
<keyword evidence="6" id="KW-0520">NAD</keyword>
<evidence type="ECO:0000313" key="10">
    <source>
        <dbReference type="EMBL" id="QBM87564.1"/>
    </source>
</evidence>
<evidence type="ECO:0000256" key="3">
    <source>
        <dbReference type="ARBA" id="ARBA00012991"/>
    </source>
</evidence>
<reference evidence="11" key="1">
    <citation type="submission" date="2019-03" db="EMBL/GenBank/DDBJ databases">
        <title>Snf2 controls pulcherriminic acid biosynthesis and connects pigmentation and antifungal activity of the yeast Metschnikowia pulcherrima.</title>
        <authorList>
            <person name="Gore-Lloyd D."/>
            <person name="Sumann I."/>
            <person name="Brachmann A.O."/>
            <person name="Schneeberger K."/>
            <person name="Ortiz-Merino R.A."/>
            <person name="Moreno-Beltran M."/>
            <person name="Schlaefli M."/>
            <person name="Kirner P."/>
            <person name="Santos Kron A."/>
            <person name="Wolfe K.H."/>
            <person name="Piel J."/>
            <person name="Ahrens C.H."/>
            <person name="Henk D."/>
            <person name="Freimoser F.M."/>
        </authorList>
    </citation>
    <scope>NUCLEOTIDE SEQUENCE [LARGE SCALE GENOMIC DNA]</scope>
    <source>
        <strain evidence="11">APC 1.2</strain>
    </source>
</reference>
<evidence type="ECO:0000259" key="9">
    <source>
        <dbReference type="Pfam" id="PF14833"/>
    </source>
</evidence>
<dbReference type="AlphaFoldDB" id="A0A4P6XPE0"/>
<feature type="domain" description="6-phosphogluconate dehydrogenase NADP-binding" evidence="8">
    <location>
        <begin position="30"/>
        <end position="219"/>
    </location>
</feature>
<evidence type="ECO:0000256" key="2">
    <source>
        <dbReference type="ARBA" id="ARBA00006013"/>
    </source>
</evidence>
<dbReference type="SUPFAM" id="SSF51735">
    <property type="entry name" value="NAD(P)-binding Rossmann-fold domains"/>
    <property type="match status" value="1"/>
</dbReference>
<evidence type="ECO:0000256" key="4">
    <source>
        <dbReference type="ARBA" id="ARBA00022456"/>
    </source>
</evidence>
<evidence type="ECO:0000259" key="8">
    <source>
        <dbReference type="Pfam" id="PF03446"/>
    </source>
</evidence>
<evidence type="ECO:0000256" key="6">
    <source>
        <dbReference type="ARBA" id="ARBA00023027"/>
    </source>
</evidence>
<dbReference type="InterPro" id="IPR029154">
    <property type="entry name" value="HIBADH-like_NADP-bd"/>
</dbReference>
<dbReference type="PANTHER" id="PTHR22981:SF7">
    <property type="entry name" value="3-HYDROXYISOBUTYRATE DEHYDROGENASE, MITOCHONDRIAL"/>
    <property type="match status" value="1"/>
</dbReference>
<dbReference type="PROSITE" id="PS00895">
    <property type="entry name" value="3_HYDROXYISOBUT_DH"/>
    <property type="match status" value="1"/>
</dbReference>
<name>A0A4P6XPE0_9ASCO</name>
<dbReference type="Pfam" id="PF14833">
    <property type="entry name" value="NAD_binding_11"/>
    <property type="match status" value="1"/>
</dbReference>
<dbReference type="InterPro" id="IPR036291">
    <property type="entry name" value="NAD(P)-bd_dom_sf"/>
</dbReference>
<dbReference type="PANTHER" id="PTHR22981">
    <property type="entry name" value="3-HYDROXYISOBUTYRATE DEHYDROGENASE-RELATED"/>
    <property type="match status" value="1"/>
</dbReference>
<keyword evidence="4" id="KW-0101">Branched-chain amino acid catabolism</keyword>
<dbReference type="EMBL" id="CP034457">
    <property type="protein sequence ID" value="QBM87564.1"/>
    <property type="molecule type" value="Genomic_DNA"/>
</dbReference>
<accession>A0A4P6XPE0</accession>
<dbReference type="GO" id="GO:0006574">
    <property type="term" value="P:L-valine catabolic process"/>
    <property type="evidence" value="ECO:0007669"/>
    <property type="project" value="TreeGrafter"/>
</dbReference>
<dbReference type="Gene3D" id="3.40.50.720">
    <property type="entry name" value="NAD(P)-binding Rossmann-like Domain"/>
    <property type="match status" value="1"/>
</dbReference>